<dbReference type="Proteomes" id="UP000317593">
    <property type="component" value="Unassembled WGS sequence"/>
</dbReference>
<dbReference type="InterPro" id="IPR011429">
    <property type="entry name" value="Cyt_c_Planctomycete-type"/>
</dbReference>
<dbReference type="RefSeq" id="WP_142715256.1">
    <property type="nucleotide sequence ID" value="NZ_FXTH01000013.1"/>
</dbReference>
<dbReference type="Pfam" id="PF07635">
    <property type="entry name" value="PSCyt1"/>
    <property type="match status" value="1"/>
</dbReference>
<evidence type="ECO:0000313" key="3">
    <source>
        <dbReference type="Proteomes" id="UP000317593"/>
    </source>
</evidence>
<feature type="domain" description="Cytochrome C Planctomycete-type" evidence="1">
    <location>
        <begin position="33"/>
        <end position="81"/>
    </location>
</feature>
<dbReference type="EMBL" id="FXTH01000013">
    <property type="protein sequence ID" value="SMO78906.1"/>
    <property type="molecule type" value="Genomic_DNA"/>
</dbReference>
<name>A0A521E4P5_9BACT</name>
<organism evidence="2 3">
    <name type="scientific">Fodinibius sediminis</name>
    <dbReference type="NCBI Taxonomy" id="1214077"/>
    <lineage>
        <taxon>Bacteria</taxon>
        <taxon>Pseudomonadati</taxon>
        <taxon>Balneolota</taxon>
        <taxon>Balneolia</taxon>
        <taxon>Balneolales</taxon>
        <taxon>Balneolaceae</taxon>
        <taxon>Fodinibius</taxon>
    </lineage>
</organism>
<evidence type="ECO:0000313" key="2">
    <source>
        <dbReference type="EMBL" id="SMO78906.1"/>
    </source>
</evidence>
<protein>
    <submittedName>
        <fullName evidence="2">Planctomycete cytochrome C</fullName>
    </submittedName>
</protein>
<accession>A0A521E4P5</accession>
<reference evidence="2 3" key="1">
    <citation type="submission" date="2017-05" db="EMBL/GenBank/DDBJ databases">
        <authorList>
            <person name="Varghese N."/>
            <person name="Submissions S."/>
        </authorList>
    </citation>
    <scope>NUCLEOTIDE SEQUENCE [LARGE SCALE GENOMIC DNA]</scope>
    <source>
        <strain evidence="2 3">DSM 21194</strain>
    </source>
</reference>
<proteinExistence type="predicted"/>
<dbReference type="AlphaFoldDB" id="A0A521E4P5"/>
<sequence>MSPKEEEGFKKITNLEKAAVYNDIILSILETRCTSCHNQSKKKGELQMYTRQLQMKGEQGGPIVVAGEASKSEMTKRINLRESHDDHMLPAGKCSLTSEHIKLLEWWVNNAAPFEKKIAGLVI</sequence>
<gene>
    <name evidence="2" type="ORF">SAMN06265218_11360</name>
</gene>
<evidence type="ECO:0000259" key="1">
    <source>
        <dbReference type="Pfam" id="PF07635"/>
    </source>
</evidence>
<dbReference type="OrthoDB" id="1099022at2"/>
<keyword evidence="3" id="KW-1185">Reference proteome</keyword>